<proteinExistence type="predicted"/>
<dbReference type="AlphaFoldDB" id="A0A0F9V408"/>
<comment type="caution">
    <text evidence="2">The sequence shown here is derived from an EMBL/GenBank/DDBJ whole genome shotgun (WGS) entry which is preliminary data.</text>
</comment>
<dbReference type="GO" id="GO:0046503">
    <property type="term" value="P:glycerolipid catabolic process"/>
    <property type="evidence" value="ECO:0007669"/>
    <property type="project" value="TreeGrafter"/>
</dbReference>
<dbReference type="InterPro" id="IPR050471">
    <property type="entry name" value="AB_hydrolase"/>
</dbReference>
<dbReference type="PRINTS" id="PR00111">
    <property type="entry name" value="ABHYDROLASE"/>
</dbReference>
<name>A0A0F9V408_9ZZZZ</name>
<feature type="domain" description="AB hydrolase-1" evidence="1">
    <location>
        <begin position="29"/>
        <end position="254"/>
    </location>
</feature>
<dbReference type="InterPro" id="IPR000073">
    <property type="entry name" value="AB_hydrolase_1"/>
</dbReference>
<dbReference type="EMBL" id="LAZR01000454">
    <property type="protein sequence ID" value="KKN68246.1"/>
    <property type="molecule type" value="Genomic_DNA"/>
</dbReference>
<dbReference type="Pfam" id="PF00561">
    <property type="entry name" value="Abhydrolase_1"/>
    <property type="match status" value="1"/>
</dbReference>
<dbReference type="PANTHER" id="PTHR43433">
    <property type="entry name" value="HYDROLASE, ALPHA/BETA FOLD FAMILY PROTEIN"/>
    <property type="match status" value="1"/>
</dbReference>
<sequence>MPQNYVFRTIELDGQFLRTAVRPGNSTMPPLLVFNGIGANLELVFPFVDALDPNLEVIAFDVPGVGGSSTPATPFRFPGLAKLAARMLDYLDYSQVNVIGVSWGGALAQQFAYSYPERCKKLILAATSAGAVMVPGRPKVLLKMASPRRYIQPSHGVKIAPDIYGGAFRRDPHLAERHAAKVRSSGKLGYYWQLFAGIGWTSIHWLHKIRQPTLILAGDDDPLIPLINMRLLAWRIPNSELHVIDDGHLFLITRAQSVAPLIMTFLSEEKQPAVIRNQSPSALMKG</sequence>
<accession>A0A0F9V408</accession>
<dbReference type="InterPro" id="IPR029058">
    <property type="entry name" value="AB_hydrolase_fold"/>
</dbReference>
<dbReference type="InterPro" id="IPR011942">
    <property type="entry name" value="PHA_depoly_arom"/>
</dbReference>
<dbReference type="SUPFAM" id="SSF53474">
    <property type="entry name" value="alpha/beta-Hydrolases"/>
    <property type="match status" value="1"/>
</dbReference>
<protein>
    <recommendedName>
        <fullName evidence="1">AB hydrolase-1 domain-containing protein</fullName>
    </recommendedName>
</protein>
<reference evidence="2" key="1">
    <citation type="journal article" date="2015" name="Nature">
        <title>Complex archaea that bridge the gap between prokaryotes and eukaryotes.</title>
        <authorList>
            <person name="Spang A."/>
            <person name="Saw J.H."/>
            <person name="Jorgensen S.L."/>
            <person name="Zaremba-Niedzwiedzka K."/>
            <person name="Martijn J."/>
            <person name="Lind A.E."/>
            <person name="van Eijk R."/>
            <person name="Schleper C."/>
            <person name="Guy L."/>
            <person name="Ettema T.J."/>
        </authorList>
    </citation>
    <scope>NUCLEOTIDE SEQUENCE</scope>
</reference>
<dbReference type="GO" id="GO:0004806">
    <property type="term" value="F:triacylglycerol lipase activity"/>
    <property type="evidence" value="ECO:0007669"/>
    <property type="project" value="TreeGrafter"/>
</dbReference>
<gene>
    <name evidence="2" type="ORF">LCGC14_0453240</name>
</gene>
<organism evidence="2">
    <name type="scientific">marine sediment metagenome</name>
    <dbReference type="NCBI Taxonomy" id="412755"/>
    <lineage>
        <taxon>unclassified sequences</taxon>
        <taxon>metagenomes</taxon>
        <taxon>ecological metagenomes</taxon>
    </lineage>
</organism>
<dbReference type="NCBIfam" id="TIGR02240">
    <property type="entry name" value="PHA_depoly_arom"/>
    <property type="match status" value="1"/>
</dbReference>
<evidence type="ECO:0000259" key="1">
    <source>
        <dbReference type="Pfam" id="PF00561"/>
    </source>
</evidence>
<dbReference type="Gene3D" id="3.40.50.1820">
    <property type="entry name" value="alpha/beta hydrolase"/>
    <property type="match status" value="1"/>
</dbReference>
<evidence type="ECO:0000313" key="2">
    <source>
        <dbReference type="EMBL" id="KKN68246.1"/>
    </source>
</evidence>
<dbReference type="PANTHER" id="PTHR43433:SF5">
    <property type="entry name" value="AB HYDROLASE-1 DOMAIN-CONTAINING PROTEIN"/>
    <property type="match status" value="1"/>
</dbReference>